<proteinExistence type="predicted"/>
<evidence type="ECO:0000259" key="6">
    <source>
        <dbReference type="PROSITE" id="PS50089"/>
    </source>
</evidence>
<feature type="compositionally biased region" description="Polar residues" evidence="5">
    <location>
        <begin position="52"/>
        <end position="74"/>
    </location>
</feature>
<dbReference type="Gene3D" id="3.30.40.10">
    <property type="entry name" value="Zinc/RING finger domain, C3HC4 (zinc finger)"/>
    <property type="match status" value="1"/>
</dbReference>
<dbReference type="Pfam" id="PF13639">
    <property type="entry name" value="zf-RING_2"/>
    <property type="match status" value="1"/>
</dbReference>
<dbReference type="eggNOG" id="KOG0800">
    <property type="taxonomic scope" value="Eukaryota"/>
</dbReference>
<feature type="domain" description="RING-type" evidence="6">
    <location>
        <begin position="378"/>
        <end position="420"/>
    </location>
</feature>
<dbReference type="InterPro" id="IPR001841">
    <property type="entry name" value="Znf_RING"/>
</dbReference>
<dbReference type="PANTHER" id="PTHR14155:SF627">
    <property type="entry name" value="OS06G0192800 PROTEIN"/>
    <property type="match status" value="1"/>
</dbReference>
<keyword evidence="3" id="KW-0862">Zinc</keyword>
<protein>
    <recommendedName>
        <fullName evidence="6">RING-type domain-containing protein</fullName>
    </recommendedName>
</protein>
<evidence type="ECO:0000256" key="1">
    <source>
        <dbReference type="ARBA" id="ARBA00022723"/>
    </source>
</evidence>
<dbReference type="VEuPathDB" id="FungiDB:H310_06380"/>
<dbReference type="PROSITE" id="PS50089">
    <property type="entry name" value="ZF_RING_2"/>
    <property type="match status" value="1"/>
</dbReference>
<accession>A0A024U7E3</accession>
<dbReference type="AlphaFoldDB" id="A0A024U7E3"/>
<dbReference type="SMART" id="SM00184">
    <property type="entry name" value="RING"/>
    <property type="match status" value="1"/>
</dbReference>
<dbReference type="SUPFAM" id="SSF57850">
    <property type="entry name" value="RING/U-box"/>
    <property type="match status" value="1"/>
</dbReference>
<sequence>MSASQKHSFTYQLDNSTSVQGTSPLIPVAKWTGGGGGSNSNSPSAGTPYFSVGNTGNAAAPSSSTVREGLQSRSRNIDIPNSRPRLRPKHSASSVSRASSSMRSLSARKSTLSSAAPVPTPLPTNSDLNWHTRPPRAGLGSLHPTPFKHGSSVQALKPRAKKPLSTRREELSFAPVEAPRGEGGSSGWISRFTGGDEETFAWALTSDSSKDPSSPMFRPTAAPIRIDAVEGLARALLSDCINKRNMEQSKVKKAIKIDTNTLPLQSTSSQASYLSPTGHESSLCMPPYEDGGGVLSCSSSDDELHQLYKLEPSFVWDKCRVDGCLNKMCSGSSHFHDPDHMTNSPDSDSYFEEQGLPKEIRYNLPIAYGTVNETEKHCTICQVAYEIGSHIVTLTPCQHFFHALCVDKWLWNHVTCPLCRKEVVYDLDKDTTPHVRGMECPEEDLDTMRRKLRSQCAEFRPVKPLKPGYTVDQLDAPFLAMQVQEDRAQMLLDHLACPTPQRKYPQ</sequence>
<dbReference type="EMBL" id="KI913962">
    <property type="protein sequence ID" value="ETW01802.1"/>
    <property type="molecule type" value="Genomic_DNA"/>
</dbReference>
<dbReference type="GeneID" id="20083430"/>
<evidence type="ECO:0000256" key="5">
    <source>
        <dbReference type="SAM" id="MobiDB-lite"/>
    </source>
</evidence>
<name>A0A024U7E3_9STRA</name>
<evidence type="ECO:0000256" key="2">
    <source>
        <dbReference type="ARBA" id="ARBA00022771"/>
    </source>
</evidence>
<dbReference type="OrthoDB" id="8062037at2759"/>
<dbReference type="STRING" id="157072.A0A024U7E3"/>
<feature type="compositionally biased region" description="Low complexity" evidence="5">
    <location>
        <begin position="91"/>
        <end position="110"/>
    </location>
</feature>
<feature type="compositionally biased region" description="Low complexity" evidence="5">
    <location>
        <begin position="39"/>
        <end position="48"/>
    </location>
</feature>
<feature type="region of interest" description="Disordered" evidence="5">
    <location>
        <begin position="1"/>
        <end position="168"/>
    </location>
</feature>
<dbReference type="InterPro" id="IPR013083">
    <property type="entry name" value="Znf_RING/FYVE/PHD"/>
</dbReference>
<dbReference type="InterPro" id="IPR053238">
    <property type="entry name" value="RING-H2_zinc_finger"/>
</dbReference>
<feature type="compositionally biased region" description="Polar residues" evidence="5">
    <location>
        <begin position="1"/>
        <end position="23"/>
    </location>
</feature>
<dbReference type="GO" id="GO:0008270">
    <property type="term" value="F:zinc ion binding"/>
    <property type="evidence" value="ECO:0007669"/>
    <property type="project" value="UniProtKB-KW"/>
</dbReference>
<reference evidence="7" key="1">
    <citation type="submission" date="2013-12" db="EMBL/GenBank/DDBJ databases">
        <title>The Genome Sequence of Aphanomyces invadans NJM9701.</title>
        <authorList>
            <consortium name="The Broad Institute Genomics Platform"/>
            <person name="Russ C."/>
            <person name="Tyler B."/>
            <person name="van West P."/>
            <person name="Dieguez-Uribeondo J."/>
            <person name="Young S.K."/>
            <person name="Zeng Q."/>
            <person name="Gargeya S."/>
            <person name="Fitzgerald M."/>
            <person name="Abouelleil A."/>
            <person name="Alvarado L."/>
            <person name="Chapman S.B."/>
            <person name="Gainer-Dewar J."/>
            <person name="Goldberg J."/>
            <person name="Griggs A."/>
            <person name="Gujja S."/>
            <person name="Hansen M."/>
            <person name="Howarth C."/>
            <person name="Imamovic A."/>
            <person name="Ireland A."/>
            <person name="Larimer J."/>
            <person name="McCowan C."/>
            <person name="Murphy C."/>
            <person name="Pearson M."/>
            <person name="Poon T.W."/>
            <person name="Priest M."/>
            <person name="Roberts A."/>
            <person name="Saif S."/>
            <person name="Shea T."/>
            <person name="Sykes S."/>
            <person name="Wortman J."/>
            <person name="Nusbaum C."/>
            <person name="Birren B."/>
        </authorList>
    </citation>
    <scope>NUCLEOTIDE SEQUENCE [LARGE SCALE GENOMIC DNA]</scope>
    <source>
        <strain evidence="7">NJM9701</strain>
    </source>
</reference>
<organism evidence="7">
    <name type="scientific">Aphanomyces invadans</name>
    <dbReference type="NCBI Taxonomy" id="157072"/>
    <lineage>
        <taxon>Eukaryota</taxon>
        <taxon>Sar</taxon>
        <taxon>Stramenopiles</taxon>
        <taxon>Oomycota</taxon>
        <taxon>Saprolegniomycetes</taxon>
        <taxon>Saprolegniales</taxon>
        <taxon>Verrucalvaceae</taxon>
        <taxon>Aphanomyces</taxon>
    </lineage>
</organism>
<keyword evidence="1" id="KW-0479">Metal-binding</keyword>
<evidence type="ECO:0000256" key="4">
    <source>
        <dbReference type="PROSITE-ProRule" id="PRU00175"/>
    </source>
</evidence>
<gene>
    <name evidence="7" type="ORF">H310_06380</name>
</gene>
<evidence type="ECO:0000256" key="3">
    <source>
        <dbReference type="ARBA" id="ARBA00022833"/>
    </source>
</evidence>
<keyword evidence="2 4" id="KW-0863">Zinc-finger</keyword>
<evidence type="ECO:0000313" key="7">
    <source>
        <dbReference type="EMBL" id="ETW01802.1"/>
    </source>
</evidence>
<dbReference type="RefSeq" id="XP_008869650.1">
    <property type="nucleotide sequence ID" value="XM_008871428.1"/>
</dbReference>
<dbReference type="PANTHER" id="PTHR14155">
    <property type="entry name" value="RING FINGER DOMAIN-CONTAINING"/>
    <property type="match status" value="1"/>
</dbReference>